<keyword evidence="2" id="KW-1185">Reference proteome</keyword>
<dbReference type="RefSeq" id="WP_077835409.1">
    <property type="nucleotide sequence ID" value="NZ_CP096983.1"/>
</dbReference>
<name>A0A1S8LRG3_9CLOT</name>
<sequence>MLKIREGTSENWYALYLSIILNFSSDKALKYFSFKLNTKHRNYSLKHIEIMIKLKKNGVRYKEIGEKYGITRSQVKAILQYHSKRKGR</sequence>
<dbReference type="KEGG" id="crw:CROST_016240"/>
<reference evidence="1 2" key="1">
    <citation type="submission" date="2022-04" db="EMBL/GenBank/DDBJ databases">
        <title>Genome sequence of C. roseum typestrain.</title>
        <authorList>
            <person name="Poehlein A."/>
            <person name="Schoch T."/>
            <person name="Duerre P."/>
            <person name="Daniel R."/>
        </authorList>
    </citation>
    <scope>NUCLEOTIDE SEQUENCE [LARGE SCALE GENOMIC DNA]</scope>
    <source>
        <strain evidence="1 2">DSM 7320</strain>
    </source>
</reference>
<dbReference type="AlphaFoldDB" id="A0A1S8LRG3"/>
<evidence type="ECO:0000313" key="1">
    <source>
        <dbReference type="EMBL" id="URZ10908.1"/>
    </source>
</evidence>
<dbReference type="STRING" id="84029.CROST_10920"/>
<proteinExistence type="predicted"/>
<organism evidence="1 2">
    <name type="scientific">Clostridium felsineum</name>
    <dbReference type="NCBI Taxonomy" id="36839"/>
    <lineage>
        <taxon>Bacteria</taxon>
        <taxon>Bacillati</taxon>
        <taxon>Bacillota</taxon>
        <taxon>Clostridia</taxon>
        <taxon>Eubacteriales</taxon>
        <taxon>Clostridiaceae</taxon>
        <taxon>Clostridium</taxon>
    </lineage>
</organism>
<protein>
    <submittedName>
        <fullName evidence="1">Uncharacterized protein</fullName>
    </submittedName>
</protein>
<gene>
    <name evidence="1" type="ORF">CROST_016240</name>
</gene>
<dbReference type="Gene3D" id="1.10.10.60">
    <property type="entry name" value="Homeodomain-like"/>
    <property type="match status" value="1"/>
</dbReference>
<evidence type="ECO:0000313" key="2">
    <source>
        <dbReference type="Proteomes" id="UP000190951"/>
    </source>
</evidence>
<dbReference type="Proteomes" id="UP000190951">
    <property type="component" value="Chromosome"/>
</dbReference>
<accession>A0A1S8LRG3</accession>
<dbReference type="EMBL" id="CP096983">
    <property type="protein sequence ID" value="URZ10908.1"/>
    <property type="molecule type" value="Genomic_DNA"/>
</dbReference>